<proteinExistence type="predicted"/>
<protein>
    <recommendedName>
        <fullName evidence="1">F-box domain-containing protein</fullName>
    </recommendedName>
</protein>
<sequence length="353" mass="41783">MSEIDSPSTIENFPTELWCEVFQFFDAIELYRIFDDLNSKITSILSESTPLYFKIATTESYDFSSYVILPAVNNRANVKSFKFYEEYQIEEFFTHWPINTFSQLRCLSLVYSGAMMSDCSLVLIEQLSTLPHFERLYIQVGSITQRDQYLKRLLELIFVENDGFHSLKHFVFQSIKNSHMLSLPAIKKRTKLELLTLPSLNRDELVQLLIHIPHIKSIKTNWLYTDFYEPVIITIPALNSTLLNCLHLNVQLDEQWTFEDVEFLLQQVPNVNRLKLTCSIELINGIKWERLLVVKCSKLRILEIVFCSDQWHINPPSIFTELQNTFSTRFWQAQNVQFEHKEEIRRWIVRFNI</sequence>
<dbReference type="PROSITE" id="PS50181">
    <property type="entry name" value="FBOX"/>
    <property type="match status" value="1"/>
</dbReference>
<reference evidence="2" key="1">
    <citation type="submission" date="2021-02" db="EMBL/GenBank/DDBJ databases">
        <authorList>
            <person name="Nowell W R."/>
        </authorList>
    </citation>
    <scope>NUCLEOTIDE SEQUENCE</scope>
</reference>
<dbReference type="Gene3D" id="3.80.10.10">
    <property type="entry name" value="Ribonuclease Inhibitor"/>
    <property type="match status" value="1"/>
</dbReference>
<evidence type="ECO:0000313" key="5">
    <source>
        <dbReference type="Proteomes" id="UP000663877"/>
    </source>
</evidence>
<evidence type="ECO:0000313" key="4">
    <source>
        <dbReference type="Proteomes" id="UP000663832"/>
    </source>
</evidence>
<dbReference type="InterPro" id="IPR032675">
    <property type="entry name" value="LRR_dom_sf"/>
</dbReference>
<evidence type="ECO:0000313" key="2">
    <source>
        <dbReference type="EMBL" id="CAF1032862.1"/>
    </source>
</evidence>
<feature type="domain" description="F-box" evidence="1">
    <location>
        <begin position="7"/>
        <end position="55"/>
    </location>
</feature>
<dbReference type="Proteomes" id="UP000663877">
    <property type="component" value="Unassembled WGS sequence"/>
</dbReference>
<name>A0A814J0A3_9BILA</name>
<comment type="caution">
    <text evidence="2">The sequence shown here is derived from an EMBL/GenBank/DDBJ whole genome shotgun (WGS) entry which is preliminary data.</text>
</comment>
<organism evidence="2 5">
    <name type="scientific">Adineta steineri</name>
    <dbReference type="NCBI Taxonomy" id="433720"/>
    <lineage>
        <taxon>Eukaryota</taxon>
        <taxon>Metazoa</taxon>
        <taxon>Spiralia</taxon>
        <taxon>Gnathifera</taxon>
        <taxon>Rotifera</taxon>
        <taxon>Eurotatoria</taxon>
        <taxon>Bdelloidea</taxon>
        <taxon>Adinetida</taxon>
        <taxon>Adinetidae</taxon>
        <taxon>Adineta</taxon>
    </lineage>
</organism>
<accession>A0A814J0A3</accession>
<dbReference type="EMBL" id="CAJNOI010000086">
    <property type="protein sequence ID" value="CAF1032862.1"/>
    <property type="molecule type" value="Genomic_DNA"/>
</dbReference>
<dbReference type="AlphaFoldDB" id="A0A814J0A3"/>
<keyword evidence="4" id="KW-1185">Reference proteome</keyword>
<dbReference type="EMBL" id="CAJNOM010000110">
    <property type="protein sequence ID" value="CAF1068706.1"/>
    <property type="molecule type" value="Genomic_DNA"/>
</dbReference>
<evidence type="ECO:0000259" key="1">
    <source>
        <dbReference type="PROSITE" id="PS50181"/>
    </source>
</evidence>
<evidence type="ECO:0000313" key="3">
    <source>
        <dbReference type="EMBL" id="CAF1068706.1"/>
    </source>
</evidence>
<dbReference type="InterPro" id="IPR001810">
    <property type="entry name" value="F-box_dom"/>
</dbReference>
<gene>
    <name evidence="2" type="ORF">BJG266_LOCUS17630</name>
    <name evidence="3" type="ORF">QVE165_LOCUS18565</name>
</gene>
<dbReference type="Proteomes" id="UP000663832">
    <property type="component" value="Unassembled WGS sequence"/>
</dbReference>
<dbReference type="SUPFAM" id="SSF52047">
    <property type="entry name" value="RNI-like"/>
    <property type="match status" value="1"/>
</dbReference>